<dbReference type="OrthoDB" id="10273219at2759"/>
<feature type="non-terminal residue" evidence="2">
    <location>
        <position position="281"/>
    </location>
</feature>
<accession>A0A0V1FQ35</accession>
<name>A0A0V1FQ35_TRIPS</name>
<evidence type="ECO:0000313" key="3">
    <source>
        <dbReference type="Proteomes" id="UP000054995"/>
    </source>
</evidence>
<gene>
    <name evidence="2" type="ORF">T4D_16617</name>
</gene>
<dbReference type="PANTHER" id="PTHR34722">
    <property type="entry name" value="HOMOLOG OF ODR-2 (TWO)-RELATED"/>
    <property type="match status" value="1"/>
</dbReference>
<sequence length="281" mass="31716">MHNVYKSISIMLAVQVRIIIMLKCFVLIIVPLNNTFENRDISNFAYAAVVNNNNNNNDDDELLWPSHQHSRLCFSCASENYLGHWQVLSKSLRPPTNFTVLCRQPLHAPFLAVTSCPGPCVTIVEDEYIFGNTKKAKRLVQAMRAFLFHLLFKKLFASICMNISRSGVRVDQSYIRGCAESMFLAGRKDFVPHAMTTAENFCNLLPRQMLLLLDSGQRRDELVTVCFCAYDRCNVYPDQTVVASGVHVPTHRTPSPWSSIGVVPLLLALYNLISASHNDSM</sequence>
<comment type="caution">
    <text evidence="2">The sequence shown here is derived from an EMBL/GenBank/DDBJ whole genome shotgun (WGS) entry which is preliminary data.</text>
</comment>
<keyword evidence="1" id="KW-1133">Transmembrane helix</keyword>
<keyword evidence="1" id="KW-0812">Transmembrane</keyword>
<protein>
    <submittedName>
        <fullName evidence="2">Uncharacterized protein</fullName>
    </submittedName>
</protein>
<evidence type="ECO:0000313" key="2">
    <source>
        <dbReference type="EMBL" id="KRY87427.1"/>
    </source>
</evidence>
<dbReference type="GO" id="GO:0043025">
    <property type="term" value="C:neuronal cell body"/>
    <property type="evidence" value="ECO:0007669"/>
    <property type="project" value="TreeGrafter"/>
</dbReference>
<proteinExistence type="predicted"/>
<dbReference type="GO" id="GO:1990834">
    <property type="term" value="P:response to odorant"/>
    <property type="evidence" value="ECO:0007669"/>
    <property type="project" value="TreeGrafter"/>
</dbReference>
<dbReference type="InterPro" id="IPR010558">
    <property type="entry name" value="Ly-6-related"/>
</dbReference>
<dbReference type="GO" id="GO:0030424">
    <property type="term" value="C:axon"/>
    <property type="evidence" value="ECO:0007669"/>
    <property type="project" value="TreeGrafter"/>
</dbReference>
<keyword evidence="3" id="KW-1185">Reference proteome</keyword>
<evidence type="ECO:0000256" key="1">
    <source>
        <dbReference type="SAM" id="Phobius"/>
    </source>
</evidence>
<dbReference type="Pfam" id="PF06579">
    <property type="entry name" value="Ly-6_related"/>
    <property type="match status" value="2"/>
</dbReference>
<feature type="transmembrane region" description="Helical" evidence="1">
    <location>
        <begin position="12"/>
        <end position="32"/>
    </location>
</feature>
<dbReference type="GO" id="GO:0042048">
    <property type="term" value="P:olfactory behavior"/>
    <property type="evidence" value="ECO:0007669"/>
    <property type="project" value="TreeGrafter"/>
</dbReference>
<reference evidence="2 3" key="1">
    <citation type="submission" date="2015-01" db="EMBL/GenBank/DDBJ databases">
        <title>Evolution of Trichinella species and genotypes.</title>
        <authorList>
            <person name="Korhonen P.K."/>
            <person name="Edoardo P."/>
            <person name="Giuseppe L.R."/>
            <person name="Gasser R.B."/>
        </authorList>
    </citation>
    <scope>NUCLEOTIDE SEQUENCE [LARGE SCALE GENOMIC DNA]</scope>
    <source>
        <strain evidence="2">ISS470</strain>
    </source>
</reference>
<dbReference type="Proteomes" id="UP000054995">
    <property type="component" value="Unassembled WGS sequence"/>
</dbReference>
<keyword evidence="1" id="KW-0472">Membrane</keyword>
<dbReference type="EMBL" id="JYDT01000056">
    <property type="protein sequence ID" value="KRY87427.1"/>
    <property type="molecule type" value="Genomic_DNA"/>
</dbReference>
<organism evidence="2 3">
    <name type="scientific">Trichinella pseudospiralis</name>
    <name type="common">Parasitic roundworm</name>
    <dbReference type="NCBI Taxonomy" id="6337"/>
    <lineage>
        <taxon>Eukaryota</taxon>
        <taxon>Metazoa</taxon>
        <taxon>Ecdysozoa</taxon>
        <taxon>Nematoda</taxon>
        <taxon>Enoplea</taxon>
        <taxon>Dorylaimia</taxon>
        <taxon>Trichinellida</taxon>
        <taxon>Trichinellidae</taxon>
        <taxon>Trichinella</taxon>
    </lineage>
</organism>
<dbReference type="AlphaFoldDB" id="A0A0V1FQ35"/>